<keyword evidence="3" id="KW-0560">Oxidoreductase</keyword>
<organism evidence="4">
    <name type="scientific">Turicibacter sanguinis</name>
    <dbReference type="NCBI Taxonomy" id="154288"/>
    <lineage>
        <taxon>Bacteria</taxon>
        <taxon>Bacillati</taxon>
        <taxon>Bacillota</taxon>
        <taxon>Erysipelotrichia</taxon>
        <taxon>Erysipelotrichales</taxon>
        <taxon>Turicibacteraceae</taxon>
        <taxon>Turicibacter</taxon>
    </lineage>
</organism>
<dbReference type="GO" id="GO:0016616">
    <property type="term" value="F:oxidoreductase activity, acting on the CH-OH group of donors, NAD or NADP as acceptor"/>
    <property type="evidence" value="ECO:0007669"/>
    <property type="project" value="UniProtKB-ARBA"/>
</dbReference>
<comment type="caution">
    <text evidence="4">The sequence shown here is derived from an EMBL/GenBank/DDBJ whole genome shotgun (WGS) entry which is preliminary data.</text>
</comment>
<accession>A0A6G2CMI9</accession>
<dbReference type="PANTHER" id="PTHR43827">
    <property type="entry name" value="2,5-DIKETO-D-GLUCONIC ACID REDUCTASE"/>
    <property type="match status" value="1"/>
</dbReference>
<evidence type="ECO:0000313" key="4">
    <source>
        <dbReference type="EMBL" id="MTL93618.1"/>
    </source>
</evidence>
<evidence type="ECO:0000256" key="3">
    <source>
        <dbReference type="ARBA" id="ARBA00023002"/>
    </source>
</evidence>
<dbReference type="Pfam" id="PF00248">
    <property type="entry name" value="Aldo_ket_red"/>
    <property type="match status" value="1"/>
</dbReference>
<evidence type="ECO:0000256" key="2">
    <source>
        <dbReference type="ARBA" id="ARBA00022857"/>
    </source>
</evidence>
<evidence type="ECO:0000256" key="1">
    <source>
        <dbReference type="ARBA" id="ARBA00007905"/>
    </source>
</evidence>
<dbReference type="PANTHER" id="PTHR43827:SF3">
    <property type="entry name" value="NADP-DEPENDENT OXIDOREDUCTASE DOMAIN-CONTAINING PROTEIN"/>
    <property type="match status" value="1"/>
</dbReference>
<dbReference type="EMBL" id="WMQV01000005">
    <property type="protein sequence ID" value="MTL93618.1"/>
    <property type="molecule type" value="Genomic_DNA"/>
</dbReference>
<dbReference type="SUPFAM" id="SSF51430">
    <property type="entry name" value="NAD(P)-linked oxidoreductase"/>
    <property type="match status" value="1"/>
</dbReference>
<proteinExistence type="inferred from homology"/>
<dbReference type="PRINTS" id="PR00069">
    <property type="entry name" value="ALDKETRDTASE"/>
</dbReference>
<dbReference type="AlphaFoldDB" id="A0A6G2CMI9"/>
<protein>
    <submittedName>
        <fullName evidence="4">Aldo/keto reductase</fullName>
    </submittedName>
</protein>
<dbReference type="PROSITE" id="PS00063">
    <property type="entry name" value="ALDOKETO_REDUCTASE_3"/>
    <property type="match status" value="1"/>
</dbReference>
<dbReference type="Gene3D" id="3.20.20.100">
    <property type="entry name" value="NADP-dependent oxidoreductase domain"/>
    <property type="match status" value="1"/>
</dbReference>
<dbReference type="InterPro" id="IPR018170">
    <property type="entry name" value="Aldo/ket_reductase_CS"/>
</dbReference>
<gene>
    <name evidence="4" type="ORF">GMA64_03665</name>
</gene>
<name>A0A6G2CMI9_9FIRM</name>
<dbReference type="CDD" id="cd19071">
    <property type="entry name" value="AKR_AKR1-5-like"/>
    <property type="match status" value="1"/>
</dbReference>
<comment type="similarity">
    <text evidence="1">Belongs to the aldo/keto reductase family.</text>
</comment>
<keyword evidence="2" id="KW-0521">NADP</keyword>
<dbReference type="InterPro" id="IPR036812">
    <property type="entry name" value="NAD(P)_OxRdtase_dom_sf"/>
</dbReference>
<sequence length="142" mass="16083">MHAIGISNFLPHPIEELLKTATIVPMVNQIRLCPGDTQEEVVKYCRELGILLEAYSPLGTGKIFEVHERQQLAAKYGKSVAQICIRWSLQMGFLPLPKSVHYARIDENAQVFDFKFDSYDMELIANLTGCVGYSRNLDTTDF</sequence>
<reference evidence="4" key="1">
    <citation type="journal article" date="2019" name="Nat. Med.">
        <title>A library of human gut bacterial isolates paired with longitudinal multiomics data enables mechanistic microbiome research.</title>
        <authorList>
            <person name="Poyet M."/>
            <person name="Groussin M."/>
            <person name="Gibbons S.M."/>
            <person name="Avila-Pacheco J."/>
            <person name="Jiang X."/>
            <person name="Kearney S.M."/>
            <person name="Perrotta A.R."/>
            <person name="Berdy B."/>
            <person name="Zhao S."/>
            <person name="Lieberman T.D."/>
            <person name="Swanson P.K."/>
            <person name="Smith M."/>
            <person name="Roesemann S."/>
            <person name="Alexander J.E."/>
            <person name="Rich S.A."/>
            <person name="Livny J."/>
            <person name="Vlamakis H."/>
            <person name="Clish C."/>
            <person name="Bullock K."/>
            <person name="Deik A."/>
            <person name="Scott J."/>
            <person name="Pierce K.A."/>
            <person name="Xavier R.J."/>
            <person name="Alm E.J."/>
        </authorList>
    </citation>
    <scope>NUCLEOTIDE SEQUENCE</scope>
    <source>
        <strain evidence="4">BIOML-A179</strain>
    </source>
</reference>
<dbReference type="InterPro" id="IPR020471">
    <property type="entry name" value="AKR"/>
</dbReference>
<dbReference type="InterPro" id="IPR023210">
    <property type="entry name" value="NADP_OxRdtase_dom"/>
</dbReference>